<dbReference type="Gene3D" id="3.40.30.10">
    <property type="entry name" value="Glutaredoxin"/>
    <property type="match status" value="1"/>
</dbReference>
<proteinExistence type="predicted"/>
<comment type="caution">
    <text evidence="3">The sequence shown here is derived from an EMBL/GenBank/DDBJ whole genome shotgun (WGS) entry which is preliminary data.</text>
</comment>
<dbReference type="RefSeq" id="WP_303687696.1">
    <property type="nucleotide sequence ID" value="NZ_CAJXYO010000037.1"/>
</dbReference>
<dbReference type="PANTHER" id="PTHR43640">
    <property type="entry name" value="OS07G0260300 PROTEIN"/>
    <property type="match status" value="1"/>
</dbReference>
<dbReference type="CDD" id="cd02969">
    <property type="entry name" value="PRX_like1"/>
    <property type="match status" value="1"/>
</dbReference>
<protein>
    <submittedName>
        <fullName evidence="3">Thioredoxin family protein</fullName>
    </submittedName>
</protein>
<dbReference type="InterPro" id="IPR036249">
    <property type="entry name" value="Thioredoxin-like_sf"/>
</dbReference>
<feature type="transmembrane region" description="Helical" evidence="1">
    <location>
        <begin position="6"/>
        <end position="24"/>
    </location>
</feature>
<keyword evidence="1" id="KW-1133">Transmembrane helix</keyword>
<dbReference type="Proteomes" id="UP000196102">
    <property type="component" value="Unassembled WGS sequence"/>
</dbReference>
<evidence type="ECO:0000259" key="2">
    <source>
        <dbReference type="PROSITE" id="PS51352"/>
    </source>
</evidence>
<evidence type="ECO:0000313" key="3">
    <source>
        <dbReference type="EMBL" id="OUS11034.1"/>
    </source>
</evidence>
<dbReference type="PROSITE" id="PS51352">
    <property type="entry name" value="THIOREDOXIN_2"/>
    <property type="match status" value="1"/>
</dbReference>
<name>A0A1Z8AL12_9FLAO</name>
<dbReference type="InterPro" id="IPR000866">
    <property type="entry name" value="AhpC/TSA"/>
</dbReference>
<dbReference type="AlphaFoldDB" id="A0A1Z8AL12"/>
<dbReference type="GO" id="GO:0016491">
    <property type="term" value="F:oxidoreductase activity"/>
    <property type="evidence" value="ECO:0007669"/>
    <property type="project" value="InterPro"/>
</dbReference>
<keyword evidence="1" id="KW-0812">Transmembrane</keyword>
<dbReference type="GO" id="GO:0016209">
    <property type="term" value="F:antioxidant activity"/>
    <property type="evidence" value="ECO:0007669"/>
    <property type="project" value="InterPro"/>
</dbReference>
<dbReference type="InterPro" id="IPR013766">
    <property type="entry name" value="Thioredoxin_domain"/>
</dbReference>
<feature type="domain" description="Thioredoxin" evidence="2">
    <location>
        <begin position="58"/>
        <end position="211"/>
    </location>
</feature>
<keyword evidence="1" id="KW-0472">Membrane</keyword>
<evidence type="ECO:0000313" key="4">
    <source>
        <dbReference type="Proteomes" id="UP000196102"/>
    </source>
</evidence>
<dbReference type="Pfam" id="PF00578">
    <property type="entry name" value="AhpC-TSA"/>
    <property type="match status" value="1"/>
</dbReference>
<dbReference type="PANTHER" id="PTHR43640:SF1">
    <property type="entry name" value="THIOREDOXIN-DEPENDENT PEROXIREDOXIN"/>
    <property type="match status" value="1"/>
</dbReference>
<accession>A0A1Z8AL12</accession>
<gene>
    <name evidence="3" type="ORF">A9Q93_12055</name>
</gene>
<reference evidence="4" key="1">
    <citation type="journal article" date="2017" name="Proc. Natl. Acad. Sci. U.S.A.">
        <title>Simulation of Deepwater Horizon oil plume reveals substrate specialization within a complex community of hydrocarbon-degraders.</title>
        <authorList>
            <person name="Hu P."/>
            <person name="Dubinsky E.A."/>
            <person name="Probst A.J."/>
            <person name="Wang J."/>
            <person name="Sieber C.M.K."/>
            <person name="Tom L.M."/>
            <person name="Gardinali P."/>
            <person name="Banfield J.F."/>
            <person name="Atlas R.M."/>
            <person name="Andersen G.L."/>
        </authorList>
    </citation>
    <scope>NUCLEOTIDE SEQUENCE [LARGE SCALE GENOMIC DNA]</scope>
</reference>
<dbReference type="EMBL" id="MAAX01000185">
    <property type="protein sequence ID" value="OUS11034.1"/>
    <property type="molecule type" value="Genomic_DNA"/>
</dbReference>
<dbReference type="InterPro" id="IPR047262">
    <property type="entry name" value="PRX-like1"/>
</dbReference>
<organism evidence="3 4">
    <name type="scientific">Nonlabens dokdonensis</name>
    <dbReference type="NCBI Taxonomy" id="328515"/>
    <lineage>
        <taxon>Bacteria</taxon>
        <taxon>Pseudomonadati</taxon>
        <taxon>Bacteroidota</taxon>
        <taxon>Flavobacteriia</taxon>
        <taxon>Flavobacteriales</taxon>
        <taxon>Flavobacteriaceae</taxon>
        <taxon>Nonlabens</taxon>
    </lineage>
</organism>
<sequence>MKTLKILVTILVGALTIVILSGMLESTKRENLFAEKPIPNQEQVDRQEAREMNALKGYQIGDSATDFSLKNIDGSIVSLKNFEDAKGFVIIFTCNHCPYSVAYEDRIIAIDKKYKNLGYPVIAINPNNPKEYPTDSFEAMKVRAKEKGFTFPYLIDRGQKIYPQYGATKTPHVYLLQKEGDQNIVKYIGAIDDNYQDASAVKNKFLENALQSLISGKAIATTTSPAIGCRIK</sequence>
<dbReference type="SUPFAM" id="SSF52833">
    <property type="entry name" value="Thioredoxin-like"/>
    <property type="match status" value="1"/>
</dbReference>
<evidence type="ECO:0000256" key="1">
    <source>
        <dbReference type="SAM" id="Phobius"/>
    </source>
</evidence>